<keyword evidence="3" id="KW-1185">Reference proteome</keyword>
<dbReference type="SUPFAM" id="SSF51658">
    <property type="entry name" value="Xylose isomerase-like"/>
    <property type="match status" value="1"/>
</dbReference>
<accession>A0A4U0FI07</accession>
<dbReference type="InterPro" id="IPR050312">
    <property type="entry name" value="IolE/XylAMocC-like"/>
</dbReference>
<sequence>MVEHGLRYAEIRMVDGRNIMELSDSEIINVKEQLDRRGLSVSAVASPVFKCALDPLRPVAVGDTFGHKEESVSAHFEKLKRAMEIAKMLDTRMIRIFSFWRESDPAPVGKKIIQHLRRAADLAEAENMLLLLENEPSCNGGTAPETAYFVNRVNSSALRVVWDPGNEQFAGRAAYPDGYEQVKNIVAHVHLKDVRPGSNGLPECVPIGSGVVAYREQLARILEDGYPGLFIIEPHYIPQGGTAREGAALCLNGLRTLLQSDGFTISR</sequence>
<organism evidence="2 3">
    <name type="scientific">Cohnella pontilimi</name>
    <dbReference type="NCBI Taxonomy" id="2564100"/>
    <lineage>
        <taxon>Bacteria</taxon>
        <taxon>Bacillati</taxon>
        <taxon>Bacillota</taxon>
        <taxon>Bacilli</taxon>
        <taxon>Bacillales</taxon>
        <taxon>Paenibacillaceae</taxon>
        <taxon>Cohnella</taxon>
    </lineage>
</organism>
<feature type="domain" description="Xylose isomerase-like TIM barrel" evidence="1">
    <location>
        <begin position="2"/>
        <end position="248"/>
    </location>
</feature>
<reference evidence="2 3" key="1">
    <citation type="submission" date="2019-04" db="EMBL/GenBank/DDBJ databases">
        <title>Cohnella sp. nov., isolated from soil.</title>
        <authorList>
            <person name="Kim W."/>
        </authorList>
    </citation>
    <scope>NUCLEOTIDE SEQUENCE [LARGE SCALE GENOMIC DNA]</scope>
    <source>
        <strain evidence="2 3">CAU 1483</strain>
    </source>
</reference>
<dbReference type="PANTHER" id="PTHR12110">
    <property type="entry name" value="HYDROXYPYRUVATE ISOMERASE"/>
    <property type="match status" value="1"/>
</dbReference>
<dbReference type="Pfam" id="PF01261">
    <property type="entry name" value="AP_endonuc_2"/>
    <property type="match status" value="1"/>
</dbReference>
<keyword evidence="2" id="KW-0413">Isomerase</keyword>
<dbReference type="PANTHER" id="PTHR12110:SF41">
    <property type="entry name" value="INOSOSE DEHYDRATASE"/>
    <property type="match status" value="1"/>
</dbReference>
<dbReference type="EMBL" id="SUPK01000001">
    <property type="protein sequence ID" value="TJY44578.1"/>
    <property type="molecule type" value="Genomic_DNA"/>
</dbReference>
<evidence type="ECO:0000259" key="1">
    <source>
        <dbReference type="Pfam" id="PF01261"/>
    </source>
</evidence>
<evidence type="ECO:0000313" key="2">
    <source>
        <dbReference type="EMBL" id="TJY44578.1"/>
    </source>
</evidence>
<dbReference type="Proteomes" id="UP000309673">
    <property type="component" value="Unassembled WGS sequence"/>
</dbReference>
<gene>
    <name evidence="2" type="ORF">E5161_01645</name>
</gene>
<dbReference type="Gene3D" id="3.20.20.150">
    <property type="entry name" value="Divalent-metal-dependent TIM barrel enzymes"/>
    <property type="match status" value="1"/>
</dbReference>
<dbReference type="AlphaFoldDB" id="A0A4U0FI07"/>
<dbReference type="InterPro" id="IPR036237">
    <property type="entry name" value="Xyl_isomerase-like_sf"/>
</dbReference>
<evidence type="ECO:0000313" key="3">
    <source>
        <dbReference type="Proteomes" id="UP000309673"/>
    </source>
</evidence>
<protein>
    <submittedName>
        <fullName evidence="2">Sugar phosphate isomerase/epimerase</fullName>
    </submittedName>
</protein>
<dbReference type="InterPro" id="IPR013022">
    <property type="entry name" value="Xyl_isomerase-like_TIM-brl"/>
</dbReference>
<comment type="caution">
    <text evidence="2">The sequence shown here is derived from an EMBL/GenBank/DDBJ whole genome shotgun (WGS) entry which is preliminary data.</text>
</comment>
<dbReference type="OrthoDB" id="9815124at2"/>
<name>A0A4U0FI07_9BACL</name>
<proteinExistence type="predicted"/>
<dbReference type="GO" id="GO:0016853">
    <property type="term" value="F:isomerase activity"/>
    <property type="evidence" value="ECO:0007669"/>
    <property type="project" value="UniProtKB-KW"/>
</dbReference>